<reference evidence="2" key="1">
    <citation type="submission" date="2008-03" db="EMBL/GenBank/DDBJ databases">
        <title>Complete sequence of Thermoproteus neutrophilus V24Sta.</title>
        <authorList>
            <consortium name="US DOE Joint Genome Institute"/>
            <person name="Copeland A."/>
            <person name="Lucas S."/>
            <person name="Lapidus A."/>
            <person name="Glavina del Rio T."/>
            <person name="Dalin E."/>
            <person name="Tice H."/>
            <person name="Bruce D."/>
            <person name="Goodwin L."/>
            <person name="Pitluck S."/>
            <person name="Sims D."/>
            <person name="Brettin T."/>
            <person name="Detter J.C."/>
            <person name="Han C."/>
            <person name="Kuske C.R."/>
            <person name="Schmutz J."/>
            <person name="Larimer F."/>
            <person name="Land M."/>
            <person name="Hauser L."/>
            <person name="Kyrpides N."/>
            <person name="Mikhailova N."/>
            <person name="Biddle J.F."/>
            <person name="Zhang Z."/>
            <person name="Fitz-Gibbon S.T."/>
            <person name="Lowe T.M."/>
            <person name="Saltikov C."/>
            <person name="House C.H."/>
            <person name="Richardson P."/>
        </authorList>
    </citation>
    <scope>NUCLEOTIDE SEQUENCE [LARGE SCALE GENOMIC DNA]</scope>
    <source>
        <strain evidence="2">V24Sta</strain>
    </source>
</reference>
<dbReference type="PROSITE" id="PS50983">
    <property type="entry name" value="FE_B12_PBP"/>
    <property type="match status" value="2"/>
</dbReference>
<keyword evidence="3" id="KW-1185">Reference proteome</keyword>
<dbReference type="HOGENOM" id="CLU_403165_0_0_2"/>
<dbReference type="EMBL" id="CP001014">
    <property type="protein sequence ID" value="ACB39323.1"/>
    <property type="molecule type" value="Genomic_DNA"/>
</dbReference>
<name>B1YBT9_PYRNV</name>
<dbReference type="eggNOG" id="arCOG04233">
    <property type="taxonomic scope" value="Archaea"/>
</dbReference>
<feature type="domain" description="Fe/B12 periplasmic-binding" evidence="1">
    <location>
        <begin position="62"/>
        <end position="350"/>
    </location>
</feature>
<dbReference type="PANTHER" id="PTHR30535">
    <property type="entry name" value="VITAMIN B12-BINDING PROTEIN"/>
    <property type="match status" value="1"/>
</dbReference>
<protein>
    <submittedName>
        <fullName evidence="2">Periplasmic binding protein</fullName>
    </submittedName>
</protein>
<dbReference type="GO" id="GO:0071281">
    <property type="term" value="P:cellular response to iron ion"/>
    <property type="evidence" value="ECO:0007669"/>
    <property type="project" value="TreeGrafter"/>
</dbReference>
<proteinExistence type="predicted"/>
<evidence type="ECO:0000313" key="2">
    <source>
        <dbReference type="EMBL" id="ACB39323.1"/>
    </source>
</evidence>
<dbReference type="Gene3D" id="3.40.50.1980">
    <property type="entry name" value="Nitrogenase molybdenum iron protein domain"/>
    <property type="match status" value="4"/>
</dbReference>
<dbReference type="InterPro" id="IPR002491">
    <property type="entry name" value="ABC_transptr_periplasmic_BD"/>
</dbReference>
<evidence type="ECO:0000313" key="3">
    <source>
        <dbReference type="Proteomes" id="UP000001694"/>
    </source>
</evidence>
<feature type="domain" description="Fe/B12 periplasmic-binding" evidence="1">
    <location>
        <begin position="404"/>
        <end position="693"/>
    </location>
</feature>
<dbReference type="Proteomes" id="UP000001694">
    <property type="component" value="Chromosome"/>
</dbReference>
<dbReference type="OrthoDB" id="24039at2157"/>
<accession>B1YBT9</accession>
<dbReference type="SUPFAM" id="SSF53807">
    <property type="entry name" value="Helical backbone' metal receptor"/>
    <property type="match status" value="2"/>
</dbReference>
<dbReference type="PANTHER" id="PTHR30535:SF34">
    <property type="entry name" value="MOLYBDATE-BINDING PROTEIN MOLA"/>
    <property type="match status" value="1"/>
</dbReference>
<dbReference type="STRING" id="444157.Tneu_0373"/>
<dbReference type="KEGG" id="tne:Tneu_0373"/>
<sequence>MNTRVVIGVLLAVILAVFALYLAKPPTGGGVSNATAPPRAAGPSPVSVVDSAGRVVVFDKPPERVVALTHAEFLYVLGVWNRVVGIGKSVADVVSLPASLRNRTVVGDTYSGINWEAVAALKPDLVVMGYWGGVFAAGEQQVLEKSRELGYKVLAFGYVAPGVNSSWPYENIRIVRVLGKVFNVRDRAEELASWLEERYREALDIAMRIPPEKRLNVLVISAYSLATSGDIYVSGRGSASGELVELVGAHNVAFDYNLSQTPKLDLEKLIALFGNKTDVVIVRDWHGGRYVDRAIKRILGDPRWRVIKAVREGRVYGVNFSYYDFSYPYEYSPRFISAIYALGHLIYPQYYPDWKPLHVELLRRFYNMSCHVEGGLRCNVAQLYPVTVMDSMGREVTFESPPRRVIVLYSGWAEALYVLGVVDRVVGISPSVARASFLPKEVRGAPAVGETFSGINWEAVAALRPDLIIMGRWKGGFEPGERQVLEKSRELGYKVLAFGITDVNKTGTKMPYENIRIIRALGRVFNVTEKAEALADFLEREYKKALEIARGIPPEKRRNVLVIYPTGVLERGPISVSYRGSAYAETVELVGGHNVAFDYNFTVQYPKFDLEKLIALFGNKTDVLIVAWSDYNRTAQAVKAILSDPRWRAIKAVREGRVYGVVLSAYSLNFPEIYGPRFVSAIYAFGRAIYPEYYPDWRPIHAELLRRFYNVSCTYVGEGLICG</sequence>
<dbReference type="AlphaFoldDB" id="B1YBT9"/>
<dbReference type="Pfam" id="PF01497">
    <property type="entry name" value="Peripla_BP_2"/>
    <property type="match status" value="2"/>
</dbReference>
<gene>
    <name evidence="2" type="ordered locus">Tneu_0373</name>
</gene>
<evidence type="ECO:0000259" key="1">
    <source>
        <dbReference type="PROSITE" id="PS50983"/>
    </source>
</evidence>
<dbReference type="GeneID" id="6165268"/>
<organism evidence="2 3">
    <name type="scientific">Pyrobaculum neutrophilum (strain DSM 2338 / JCM 9278 / NBRC 100436 / V24Sta)</name>
    <name type="common">Thermoproteus neutrophilus</name>
    <dbReference type="NCBI Taxonomy" id="444157"/>
    <lineage>
        <taxon>Archaea</taxon>
        <taxon>Thermoproteota</taxon>
        <taxon>Thermoprotei</taxon>
        <taxon>Thermoproteales</taxon>
        <taxon>Thermoproteaceae</taxon>
        <taxon>Pyrobaculum</taxon>
    </lineage>
</organism>
<dbReference type="RefSeq" id="WP_012349743.1">
    <property type="nucleotide sequence ID" value="NC_010525.1"/>
</dbReference>
<dbReference type="InterPro" id="IPR050902">
    <property type="entry name" value="ABC_Transporter_SBP"/>
</dbReference>